<dbReference type="Gene3D" id="1.10.287.490">
    <property type="entry name" value="Helix hairpin bin"/>
    <property type="match status" value="1"/>
</dbReference>
<sequence length="92" mass="10613">MIDTRFLNSITHKHKIAANLHLIKAAGNKEKKDNDQFLLYNWEDFTERAVHYYNGFGEHGEMLSKGYLSGNTALITDILKKTEEHSLPYKGM</sequence>
<evidence type="ECO:0000313" key="1">
    <source>
        <dbReference type="EMBL" id="ABS72636.2"/>
    </source>
</evidence>
<accession>A7Z0W0</accession>
<gene>
    <name evidence="1" type="ORF">RBAM_38195</name>
</gene>
<proteinExistence type="predicted"/>
<dbReference type="KEGG" id="bay:RBAM_38195"/>
<dbReference type="GeneID" id="93079372"/>
<protein>
    <submittedName>
        <fullName evidence="1">Uncharacterized protein</fullName>
    </submittedName>
</protein>
<dbReference type="InterPro" id="IPR029058">
    <property type="entry name" value="AB_hydrolase_fold"/>
</dbReference>
<dbReference type="HOGENOM" id="CLU_3229038_0_0_9"/>
<evidence type="ECO:0000313" key="2">
    <source>
        <dbReference type="Proteomes" id="UP000001120"/>
    </source>
</evidence>
<dbReference type="RefSeq" id="WP_023356676.1">
    <property type="nucleotide sequence ID" value="NC_009725.2"/>
</dbReference>
<dbReference type="Gene3D" id="3.40.50.1820">
    <property type="entry name" value="alpha/beta hydrolase"/>
    <property type="match status" value="1"/>
</dbReference>
<dbReference type="EMBL" id="CP000560">
    <property type="protein sequence ID" value="ABS72636.2"/>
    <property type="molecule type" value="Genomic_DNA"/>
</dbReference>
<dbReference type="AlphaFoldDB" id="A7Z0W0"/>
<reference evidence="1 2" key="1">
    <citation type="journal article" date="2007" name="Nat. Biotechnol.">
        <title>Comparative analysis of the complete genome sequence of the plant growth-promoting bacterium Bacillus amyloliquefaciens FZB42.</title>
        <authorList>
            <person name="Chen X.H."/>
            <person name="Koumoutsi A."/>
            <person name="Scholz R."/>
            <person name="Eisenreich A."/>
            <person name="Schneider K."/>
            <person name="Heinemeyer I."/>
            <person name="Morgenstern B."/>
            <person name="Voss B."/>
            <person name="Hess W.R."/>
            <person name="Reva O."/>
            <person name="Junge H."/>
            <person name="Voigt B."/>
            <person name="Jungblut P.R."/>
            <person name="Vater J."/>
            <person name="Sussmuth R."/>
            <person name="Liesegang H."/>
            <person name="Strittmatter A."/>
            <person name="Gottschalk G."/>
            <person name="Borriss R."/>
        </authorList>
    </citation>
    <scope>NUCLEOTIDE SEQUENCE [LARGE SCALE GENOMIC DNA]</scope>
    <source>
        <strain evidence="2">DSM 23117 / BGSC 10A6 / LMG 26770 / FZB42</strain>
    </source>
</reference>
<organism evidence="1 2">
    <name type="scientific">Bacillus velezensis (strain DSM 23117 / BGSC 10A6 / LMG 26770 / FZB42)</name>
    <name type="common">Bacillus amyloliquefaciens subsp. plantarum</name>
    <dbReference type="NCBI Taxonomy" id="326423"/>
    <lineage>
        <taxon>Bacteria</taxon>
        <taxon>Bacillati</taxon>
        <taxon>Bacillota</taxon>
        <taxon>Bacilli</taxon>
        <taxon>Bacillales</taxon>
        <taxon>Bacillaceae</taxon>
        <taxon>Bacillus</taxon>
        <taxon>Bacillus amyloliquefaciens group</taxon>
    </lineage>
</organism>
<name>A7Z0W0_BACVZ</name>
<keyword evidence="2" id="KW-1185">Reference proteome</keyword>
<dbReference type="Proteomes" id="UP000001120">
    <property type="component" value="Chromosome"/>
</dbReference>